<reference evidence="1 2" key="1">
    <citation type="submission" date="2018-03" db="EMBL/GenBank/DDBJ databases">
        <title>Bacteriophage NCPPB3778 and a type I-E CRISPR drive the evolution of the US Biological Select Agent, Rathayibacter toxicus.</title>
        <authorList>
            <person name="Davis E.W.II."/>
            <person name="Tabima J.F."/>
            <person name="Weisberg A.J."/>
            <person name="Dantas Lopes L."/>
            <person name="Wiseman M.S."/>
            <person name="Wiseman M.S."/>
            <person name="Pupko T."/>
            <person name="Belcher M.S."/>
            <person name="Sechler A.J."/>
            <person name="Tancos M.A."/>
            <person name="Schroeder B.K."/>
            <person name="Murray T.D."/>
            <person name="Luster D.G."/>
            <person name="Schneider W.L."/>
            <person name="Rogers E."/>
            <person name="Andreote F.D."/>
            <person name="Grunwald N.J."/>
            <person name="Putnam M.L."/>
            <person name="Chang J.H."/>
        </authorList>
    </citation>
    <scope>NUCLEOTIDE SEQUENCE [LARGE SCALE GENOMIC DNA]</scope>
    <source>
        <strain evidence="1 2">DSM 15932</strain>
    </source>
</reference>
<evidence type="ECO:0000313" key="1">
    <source>
        <dbReference type="EMBL" id="AZZ53972.1"/>
    </source>
</evidence>
<dbReference type="CDD" id="cd11586">
    <property type="entry name" value="VbhA_like"/>
    <property type="match status" value="1"/>
</dbReference>
<dbReference type="EMBL" id="CP028137">
    <property type="protein sequence ID" value="AZZ53972.1"/>
    <property type="molecule type" value="Genomic_DNA"/>
</dbReference>
<protein>
    <submittedName>
        <fullName evidence="1">Uncharacterized protein</fullName>
    </submittedName>
</protein>
<accession>A0A3T0T5Y5</accession>
<name>A0A3T0T5Y5_9MICO</name>
<proteinExistence type="predicted"/>
<dbReference type="KEGG" id="rfs:C1I64_19330"/>
<dbReference type="InterPro" id="IPR033788">
    <property type="entry name" value="VbhA-like"/>
</dbReference>
<sequence length="65" mass="6887">MAHALGAVTPDHAEVDQHLMFAEAALSLAGHEVTDPALLAIIERAARHELTGDEAVAAIRRHIQG</sequence>
<evidence type="ECO:0000313" key="2">
    <source>
        <dbReference type="Proteomes" id="UP000285317"/>
    </source>
</evidence>
<dbReference type="RefSeq" id="WP_123444813.1">
    <property type="nucleotide sequence ID" value="NZ_CP028137.1"/>
</dbReference>
<dbReference type="AlphaFoldDB" id="A0A3T0T5Y5"/>
<dbReference type="Proteomes" id="UP000285317">
    <property type="component" value="Chromosome"/>
</dbReference>
<organism evidence="1 2">
    <name type="scientific">Rathayibacter festucae DSM 15932</name>
    <dbReference type="NCBI Taxonomy" id="1328866"/>
    <lineage>
        <taxon>Bacteria</taxon>
        <taxon>Bacillati</taxon>
        <taxon>Actinomycetota</taxon>
        <taxon>Actinomycetes</taxon>
        <taxon>Micrococcales</taxon>
        <taxon>Microbacteriaceae</taxon>
        <taxon>Rathayibacter</taxon>
    </lineage>
</organism>
<gene>
    <name evidence="1" type="ORF">C1I64_19330</name>
</gene>